<dbReference type="PANTHER" id="PTHR46630">
    <property type="entry name" value="TETRATRICOPEPTIDE REPEAT PROTEIN 29"/>
    <property type="match status" value="1"/>
</dbReference>
<evidence type="ECO:0000256" key="5">
    <source>
        <dbReference type="ARBA" id="ARBA00038253"/>
    </source>
</evidence>
<comment type="subcellular location">
    <subcellularLocation>
        <location evidence="1">Cytoplasm</location>
    </subcellularLocation>
</comment>
<dbReference type="GO" id="GO:0005737">
    <property type="term" value="C:cytoplasm"/>
    <property type="evidence" value="ECO:0007669"/>
    <property type="project" value="UniProtKB-SubCell"/>
</dbReference>
<keyword evidence="3" id="KW-0677">Repeat</keyword>
<dbReference type="Gene3D" id="1.25.40.10">
    <property type="entry name" value="Tetratricopeptide repeat domain"/>
    <property type="match status" value="2"/>
</dbReference>
<dbReference type="AlphaFoldDB" id="A0A6C2YNP3"/>
<sequence length="490" mass="54136">MAGFSPTMQQALDAIQRGETLLAERIMLDAVRAAESEFGSTDPRSAELRHELGLILLQLQQADHAVEAFAAVCQLPLPDDHEARRDRLTVFLNWGQALITANRLDEAATVLKTGADLRNRFYGHEHPGLAFGLEPLADVYLRLGRFVEALETIQQATHIYWKNGHPRVVSGLALHAEIVQANSPGAASFQGLESLPDELLVELAEAVFARYGVADPVQLRTVMQQLRELLSARLGATHPILHPTLSYLANLARDANDHAARIAAIGDALEVAQALDDRPVALHTLLGLALAFSDAGMLDDAEATYQTTHELARSWNDPAILSQVCRNYGLFHREWGDSDAAERLLQEAVEAGNRGEDALTAARAKIALGIFLQHARRNDEAKPLLESALASMDPAHPDALTAKSHLEAIELGRDWNADKLSRAACEAFAEYVRARLPEQLLKRIDVRLVADRFKTDLYLHREATPDEMTQINRAIEDAHQHFREQALQQD</sequence>
<dbReference type="EMBL" id="LR586016">
    <property type="protein sequence ID" value="VIP02819.1"/>
    <property type="molecule type" value="Genomic_DNA"/>
</dbReference>
<evidence type="ECO:0000313" key="6">
    <source>
        <dbReference type="EMBL" id="VIP02819.1"/>
    </source>
</evidence>
<evidence type="ECO:0000256" key="2">
    <source>
        <dbReference type="ARBA" id="ARBA00022490"/>
    </source>
</evidence>
<evidence type="ECO:0000256" key="1">
    <source>
        <dbReference type="ARBA" id="ARBA00004496"/>
    </source>
</evidence>
<gene>
    <name evidence="6" type="ORF">GMBLW1_11410</name>
</gene>
<name>A0A6C2YNP3_9BACT</name>
<organism evidence="6">
    <name type="scientific">Tuwongella immobilis</name>
    <dbReference type="NCBI Taxonomy" id="692036"/>
    <lineage>
        <taxon>Bacteria</taxon>
        <taxon>Pseudomonadati</taxon>
        <taxon>Planctomycetota</taxon>
        <taxon>Planctomycetia</taxon>
        <taxon>Gemmatales</taxon>
        <taxon>Gemmataceae</taxon>
        <taxon>Tuwongella</taxon>
    </lineage>
</organism>
<dbReference type="InterPro" id="IPR011990">
    <property type="entry name" value="TPR-like_helical_dom_sf"/>
</dbReference>
<reference evidence="6" key="1">
    <citation type="submission" date="2019-04" db="EMBL/GenBank/DDBJ databases">
        <authorList>
            <consortium name="Science for Life Laboratories"/>
        </authorList>
    </citation>
    <scope>NUCLEOTIDE SEQUENCE</scope>
    <source>
        <strain evidence="6">MBLW1</strain>
    </source>
</reference>
<evidence type="ECO:0000313" key="7">
    <source>
        <dbReference type="Proteomes" id="UP000464378"/>
    </source>
</evidence>
<dbReference type="InterPro" id="IPR051476">
    <property type="entry name" value="Bac_ResReg_Asp_Phosphatase"/>
</dbReference>
<dbReference type="Proteomes" id="UP000464378">
    <property type="component" value="Chromosome"/>
</dbReference>
<dbReference type="InParanoid" id="A0A6C2YNP3"/>
<dbReference type="SUPFAM" id="SSF48452">
    <property type="entry name" value="TPR-like"/>
    <property type="match status" value="2"/>
</dbReference>
<dbReference type="EMBL" id="LR593887">
    <property type="protein sequence ID" value="VTS02545.1"/>
    <property type="molecule type" value="Genomic_DNA"/>
</dbReference>
<keyword evidence="2" id="KW-0963">Cytoplasm</keyword>
<accession>A0A6C2YNP3</accession>
<protein>
    <submittedName>
        <fullName evidence="6">Uncharacterized protein</fullName>
    </submittedName>
</protein>
<keyword evidence="7" id="KW-1185">Reference proteome</keyword>
<dbReference type="PANTHER" id="PTHR46630:SF1">
    <property type="entry name" value="TETRATRICOPEPTIDE REPEAT PROTEIN 29"/>
    <property type="match status" value="1"/>
</dbReference>
<dbReference type="Pfam" id="PF13424">
    <property type="entry name" value="TPR_12"/>
    <property type="match status" value="1"/>
</dbReference>
<keyword evidence="4" id="KW-0802">TPR repeat</keyword>
<dbReference type="RefSeq" id="WP_162657953.1">
    <property type="nucleotide sequence ID" value="NZ_LR593887.1"/>
</dbReference>
<evidence type="ECO:0000256" key="3">
    <source>
        <dbReference type="ARBA" id="ARBA00022737"/>
    </source>
</evidence>
<dbReference type="KEGG" id="tim:GMBLW1_11410"/>
<proteinExistence type="inferred from homology"/>
<comment type="similarity">
    <text evidence="5">Belongs to the Rap family.</text>
</comment>
<evidence type="ECO:0000256" key="4">
    <source>
        <dbReference type="ARBA" id="ARBA00022803"/>
    </source>
</evidence>